<name>A0ABS2U080_9ACTN</name>
<dbReference type="InterPro" id="IPR032710">
    <property type="entry name" value="NTF2-like_dom_sf"/>
</dbReference>
<protein>
    <recommendedName>
        <fullName evidence="1">UPF0225 protein ITX44_27075</fullName>
    </recommendedName>
</protein>
<evidence type="ECO:0000313" key="4">
    <source>
        <dbReference type="Proteomes" id="UP000749040"/>
    </source>
</evidence>
<dbReference type="PANTHER" id="PTHR33747:SF1">
    <property type="entry name" value="ADENYLATE CYCLASE-ASSOCIATED CAP C-TERMINAL DOMAIN-CONTAINING PROTEIN"/>
    <property type="match status" value="1"/>
</dbReference>
<organism evidence="3 4">
    <name type="scientific">Actinacidiphila acididurans</name>
    <dbReference type="NCBI Taxonomy" id="2784346"/>
    <lineage>
        <taxon>Bacteria</taxon>
        <taxon>Bacillati</taxon>
        <taxon>Actinomycetota</taxon>
        <taxon>Actinomycetes</taxon>
        <taxon>Kitasatosporales</taxon>
        <taxon>Streptomycetaceae</taxon>
        <taxon>Actinacidiphila</taxon>
    </lineage>
</organism>
<dbReference type="SUPFAM" id="SSF54427">
    <property type="entry name" value="NTF2-like"/>
    <property type="match status" value="1"/>
</dbReference>
<feature type="domain" description="YchJ-like middle NTF2-like" evidence="2">
    <location>
        <begin position="42"/>
        <end position="136"/>
    </location>
</feature>
<reference evidence="3 4" key="1">
    <citation type="submission" date="2021-01" db="EMBL/GenBank/DDBJ databases">
        <title>Streptomyces acididurans sp. nov., isolated from a peat swamp forest soil.</title>
        <authorList>
            <person name="Chantavorakit T."/>
            <person name="Duangmal K."/>
        </authorList>
    </citation>
    <scope>NUCLEOTIDE SEQUENCE [LARGE SCALE GENOMIC DNA]</scope>
    <source>
        <strain evidence="3 4">KK5PA1</strain>
    </source>
</reference>
<sequence length="140" mass="15245">MPRRATATPAPLSPSAPCPCGLPAAYGECCGLFHAGRDAAPTAERLMRSRYSAFVAQDAAYLLRTWARSTRPPSVDFTEGLRWTGLDVLATEDGTAFHRTGTVDFRARFRLHGRAGEQRENSAFVREDGLWVYVAGAAGR</sequence>
<evidence type="ECO:0000313" key="3">
    <source>
        <dbReference type="EMBL" id="MBM9508151.1"/>
    </source>
</evidence>
<dbReference type="EMBL" id="JADKYB010000016">
    <property type="protein sequence ID" value="MBM9508151.1"/>
    <property type="molecule type" value="Genomic_DNA"/>
</dbReference>
<dbReference type="RefSeq" id="WP_205360017.1">
    <property type="nucleotide sequence ID" value="NZ_JADKYB010000016.1"/>
</dbReference>
<dbReference type="HAMAP" id="MF_00612">
    <property type="entry name" value="UPF0225"/>
    <property type="match status" value="1"/>
</dbReference>
<keyword evidence="4" id="KW-1185">Reference proteome</keyword>
<gene>
    <name evidence="3" type="ORF">ITX44_27075</name>
</gene>
<dbReference type="Proteomes" id="UP000749040">
    <property type="component" value="Unassembled WGS sequence"/>
</dbReference>
<accession>A0ABS2U080</accession>
<dbReference type="Pfam" id="PF17775">
    <property type="entry name" value="YchJ_M-like"/>
    <property type="match status" value="1"/>
</dbReference>
<evidence type="ECO:0000259" key="2">
    <source>
        <dbReference type="Pfam" id="PF17775"/>
    </source>
</evidence>
<evidence type="ECO:0000256" key="1">
    <source>
        <dbReference type="HAMAP-Rule" id="MF_00612"/>
    </source>
</evidence>
<dbReference type="InterPro" id="IPR048469">
    <property type="entry name" value="YchJ-like_M"/>
</dbReference>
<dbReference type="PANTHER" id="PTHR33747">
    <property type="entry name" value="UPF0225 PROTEIN SCO1677"/>
    <property type="match status" value="1"/>
</dbReference>
<comment type="similarity">
    <text evidence="1">Belongs to the UPF0225 family.</text>
</comment>
<proteinExistence type="inferred from homology"/>
<comment type="caution">
    <text evidence="3">The sequence shown here is derived from an EMBL/GenBank/DDBJ whole genome shotgun (WGS) entry which is preliminary data.</text>
</comment>
<dbReference type="Gene3D" id="3.10.450.50">
    <property type="match status" value="1"/>
</dbReference>
<dbReference type="InterPro" id="IPR023006">
    <property type="entry name" value="YchJ-like"/>
</dbReference>